<comment type="catalytic activity">
    <reaction evidence="1">
        <text>ATP + protein L-histidine = ADP + protein N-phospho-L-histidine.</text>
        <dbReference type="EC" id="2.7.13.3"/>
    </reaction>
</comment>
<evidence type="ECO:0000313" key="13">
    <source>
        <dbReference type="Proteomes" id="UP000000593"/>
    </source>
</evidence>
<evidence type="ECO:0000256" key="4">
    <source>
        <dbReference type="ARBA" id="ARBA00022475"/>
    </source>
</evidence>
<dbReference type="InterPro" id="IPR036890">
    <property type="entry name" value="HATPase_C_sf"/>
</dbReference>
<dbReference type="Gene3D" id="3.30.565.10">
    <property type="entry name" value="Histidine kinase-like ATPase, C-terminal domain"/>
    <property type="match status" value="1"/>
</dbReference>
<keyword evidence="13" id="KW-1185">Reference proteome</keyword>
<evidence type="ECO:0000256" key="5">
    <source>
        <dbReference type="ARBA" id="ARBA00022553"/>
    </source>
</evidence>
<feature type="signal peptide" evidence="10">
    <location>
        <begin position="1"/>
        <end position="20"/>
    </location>
</feature>
<evidence type="ECO:0000256" key="7">
    <source>
        <dbReference type="ARBA" id="ARBA00022777"/>
    </source>
</evidence>
<organism evidence="12 13">
    <name type="scientific">Photobacterium profundum (strain SS9)</name>
    <dbReference type="NCBI Taxonomy" id="298386"/>
    <lineage>
        <taxon>Bacteria</taxon>
        <taxon>Pseudomonadati</taxon>
        <taxon>Pseudomonadota</taxon>
        <taxon>Gammaproteobacteria</taxon>
        <taxon>Vibrionales</taxon>
        <taxon>Vibrionaceae</taxon>
        <taxon>Photobacterium</taxon>
    </lineage>
</organism>
<feature type="chain" id="PRO_5004277531" description="histidine kinase" evidence="10">
    <location>
        <begin position="21"/>
        <end position="481"/>
    </location>
</feature>
<evidence type="ECO:0000313" key="12">
    <source>
        <dbReference type="EMBL" id="CAG22776.1"/>
    </source>
</evidence>
<dbReference type="NCBIfam" id="NF041841">
    <property type="entry name" value="his_kin_VxrA"/>
    <property type="match status" value="1"/>
</dbReference>
<sequence length="481" mass="55037">MMMKKYVLLVSLIFSGFSFADVQTLPDRLNAVRSDLLTSDPLATYDFRQLQSQYPTPLILLSNLLPQSAKYPLSSMKRLYKNAQTCKGPWPVSPLVTQPVVFVRALCNNTALPRGWFSRSGYIHPGGGSYAYRYIEKHPEDSTVLADYLHIQERQLAPTNSVLGRLQRMNNEEIIVFNSGADSFISNGELWVRSGNEYHIYDQPTWSVVLNRYDIHFKRLSNTDFCLAKSGNICWQEDDKSYLTFYLLIGLLVANVSLLIGWILYRWRIRRRAMQERMLVLQILTHELRTPIASLAMTVEGFRRNFDALPESLYDEFRRLTEDSRRLRQLAEASKDYLQANQQQLSVQQVDSFNEWLEYISEPYDVKLLLSEDKSVKLNIYWLGTCIDNLLSNAQKYGDAPITLTSSFKNGKLIVRVQDNGLLGPKDWARLRKPFVSEKGLGLGLTIVESMIRRMGGSLKIEGPPTTFILEIPCESNSALG</sequence>
<dbReference type="CDD" id="cd00082">
    <property type="entry name" value="HisKA"/>
    <property type="match status" value="1"/>
</dbReference>
<dbReference type="InterPro" id="IPR036097">
    <property type="entry name" value="HisK_dim/P_sf"/>
</dbReference>
<dbReference type="InterPro" id="IPR050980">
    <property type="entry name" value="2C_sensor_his_kinase"/>
</dbReference>
<dbReference type="InterPro" id="IPR021821">
    <property type="entry name" value="VxrA_SD"/>
</dbReference>
<dbReference type="HOGENOM" id="CLU_043538_0_0_6"/>
<dbReference type="PANTHER" id="PTHR44936:SF9">
    <property type="entry name" value="SENSOR PROTEIN CREC"/>
    <property type="match status" value="1"/>
</dbReference>
<evidence type="ECO:0000256" key="10">
    <source>
        <dbReference type="SAM" id="SignalP"/>
    </source>
</evidence>
<keyword evidence="10" id="KW-0732">Signal</keyword>
<dbReference type="Gene3D" id="1.10.287.130">
    <property type="match status" value="1"/>
</dbReference>
<dbReference type="Pfam" id="PF11884">
    <property type="entry name" value="DUF3404"/>
    <property type="match status" value="1"/>
</dbReference>
<dbReference type="PROSITE" id="PS50109">
    <property type="entry name" value="HIS_KIN"/>
    <property type="match status" value="1"/>
</dbReference>
<keyword evidence="5" id="KW-0597">Phosphoprotein</keyword>
<evidence type="ECO:0000256" key="2">
    <source>
        <dbReference type="ARBA" id="ARBA00004651"/>
    </source>
</evidence>
<evidence type="ECO:0000256" key="3">
    <source>
        <dbReference type="ARBA" id="ARBA00012438"/>
    </source>
</evidence>
<dbReference type="EMBL" id="CR378678">
    <property type="protein sequence ID" value="CAG22776.1"/>
    <property type="molecule type" value="Genomic_DNA"/>
</dbReference>
<dbReference type="SUPFAM" id="SSF55874">
    <property type="entry name" value="ATPase domain of HSP90 chaperone/DNA topoisomerase II/histidine kinase"/>
    <property type="match status" value="1"/>
</dbReference>
<feature type="domain" description="Histidine kinase" evidence="11">
    <location>
        <begin position="283"/>
        <end position="476"/>
    </location>
</feature>
<protein>
    <recommendedName>
        <fullName evidence="3">histidine kinase</fullName>
        <ecNumber evidence="3">2.7.13.3</ecNumber>
    </recommendedName>
</protein>
<evidence type="ECO:0000256" key="6">
    <source>
        <dbReference type="ARBA" id="ARBA00022679"/>
    </source>
</evidence>
<dbReference type="Proteomes" id="UP000000593">
    <property type="component" value="Chromosome 2"/>
</dbReference>
<dbReference type="SUPFAM" id="SSF47384">
    <property type="entry name" value="Homodimeric domain of signal transducing histidine kinase"/>
    <property type="match status" value="1"/>
</dbReference>
<keyword evidence="6" id="KW-0808">Transferase</keyword>
<keyword evidence="8" id="KW-0902">Two-component regulatory system</keyword>
<accession>Q6LIV4</accession>
<name>Q6LIV4_PHOPR</name>
<keyword evidence="9" id="KW-0812">Transmembrane</keyword>
<dbReference type="GO" id="GO:0005886">
    <property type="term" value="C:plasma membrane"/>
    <property type="evidence" value="ECO:0007669"/>
    <property type="project" value="UniProtKB-SubCell"/>
</dbReference>
<keyword evidence="9" id="KW-0472">Membrane</keyword>
<dbReference type="eggNOG" id="COG0642">
    <property type="taxonomic scope" value="Bacteria"/>
</dbReference>
<dbReference type="Pfam" id="PF02518">
    <property type="entry name" value="HATPase_c"/>
    <property type="match status" value="1"/>
</dbReference>
<dbReference type="EC" id="2.7.13.3" evidence="3"/>
<dbReference type="PANTHER" id="PTHR44936">
    <property type="entry name" value="SENSOR PROTEIN CREC"/>
    <property type="match status" value="1"/>
</dbReference>
<evidence type="ECO:0000259" key="11">
    <source>
        <dbReference type="PROSITE" id="PS50109"/>
    </source>
</evidence>
<dbReference type="InterPro" id="IPR003594">
    <property type="entry name" value="HATPase_dom"/>
</dbReference>
<keyword evidence="4" id="KW-1003">Cell membrane</keyword>
<evidence type="ECO:0000256" key="9">
    <source>
        <dbReference type="SAM" id="Phobius"/>
    </source>
</evidence>
<comment type="subcellular location">
    <subcellularLocation>
        <location evidence="2">Cell membrane</location>
        <topology evidence="2">Multi-pass membrane protein</topology>
    </subcellularLocation>
</comment>
<evidence type="ECO:0000256" key="8">
    <source>
        <dbReference type="ARBA" id="ARBA00023012"/>
    </source>
</evidence>
<feature type="transmembrane region" description="Helical" evidence="9">
    <location>
        <begin position="243"/>
        <end position="265"/>
    </location>
</feature>
<dbReference type="SMART" id="SM00387">
    <property type="entry name" value="HATPase_c"/>
    <property type="match status" value="1"/>
</dbReference>
<evidence type="ECO:0000256" key="1">
    <source>
        <dbReference type="ARBA" id="ARBA00000085"/>
    </source>
</evidence>
<gene>
    <name evidence="12" type="primary">CV1380</name>
    <name evidence="12" type="ordered locus">PBPRB0904</name>
</gene>
<proteinExistence type="predicted"/>
<dbReference type="SMART" id="SM00388">
    <property type="entry name" value="HisKA"/>
    <property type="match status" value="1"/>
</dbReference>
<dbReference type="Pfam" id="PF00512">
    <property type="entry name" value="HisKA"/>
    <property type="match status" value="1"/>
</dbReference>
<keyword evidence="7 12" id="KW-0418">Kinase</keyword>
<dbReference type="InterPro" id="IPR049705">
    <property type="entry name" value="VxrA-like"/>
</dbReference>
<reference evidence="13" key="1">
    <citation type="journal article" date="2005" name="Science">
        <title>Life at depth: Photobacterium profundum genome sequence and expression analysis.</title>
        <authorList>
            <person name="Vezzi A."/>
            <person name="Campanaro S."/>
            <person name="D'Angelo M."/>
            <person name="Simonato F."/>
            <person name="Vitulo N."/>
            <person name="Lauro F.M."/>
            <person name="Cestaro A."/>
            <person name="Malacrida G."/>
            <person name="Simionati B."/>
            <person name="Cannata N."/>
            <person name="Romualdi C."/>
            <person name="Bartlett D.H."/>
            <person name="Valle G."/>
        </authorList>
    </citation>
    <scope>NUCLEOTIDE SEQUENCE [LARGE SCALE GENOMIC DNA]</scope>
    <source>
        <strain evidence="13">ATCC BAA-1253 / SS9</strain>
    </source>
</reference>
<dbReference type="AlphaFoldDB" id="Q6LIV4"/>
<dbReference type="GO" id="GO:0000155">
    <property type="term" value="F:phosphorelay sensor kinase activity"/>
    <property type="evidence" value="ECO:0007669"/>
    <property type="project" value="InterPro"/>
</dbReference>
<dbReference type="InterPro" id="IPR005467">
    <property type="entry name" value="His_kinase_dom"/>
</dbReference>
<dbReference type="InterPro" id="IPR003661">
    <property type="entry name" value="HisK_dim/P_dom"/>
</dbReference>
<dbReference type="KEGG" id="ppr:PBPRB0904"/>
<keyword evidence="9" id="KW-1133">Transmembrane helix</keyword>
<dbReference type="STRING" id="298386.PBPRB0904"/>